<dbReference type="OrthoDB" id="885923at2"/>
<gene>
    <name evidence="2" type="ORF">BXP70_28290</name>
</gene>
<evidence type="ECO:0000256" key="1">
    <source>
        <dbReference type="SAM" id="MobiDB-lite"/>
    </source>
</evidence>
<proteinExistence type="predicted"/>
<evidence type="ECO:0000313" key="3">
    <source>
        <dbReference type="Proteomes" id="UP000194873"/>
    </source>
</evidence>
<protein>
    <submittedName>
        <fullName evidence="2">Uncharacterized protein</fullName>
    </submittedName>
</protein>
<feature type="region of interest" description="Disordered" evidence="1">
    <location>
        <begin position="90"/>
        <end position="110"/>
    </location>
</feature>
<evidence type="ECO:0000313" key="2">
    <source>
        <dbReference type="EMBL" id="OUJ68001.1"/>
    </source>
</evidence>
<sequence>MAKQKINLDHLANKPAASMDELLLGASATPTVQNATLESPAEIPDASAKIRFTNALPPETFLRLQQYTFWSHETIGDVLNEAILAHLEGKPEADKTIPAKQAQRRRLPTV</sequence>
<dbReference type="Proteomes" id="UP000194873">
    <property type="component" value="Unassembled WGS sequence"/>
</dbReference>
<dbReference type="EMBL" id="MTSE01000058">
    <property type="protein sequence ID" value="OUJ68001.1"/>
    <property type="molecule type" value="Genomic_DNA"/>
</dbReference>
<accession>A0A243W5K2</accession>
<keyword evidence="3" id="KW-1185">Reference proteome</keyword>
<comment type="caution">
    <text evidence="2">The sequence shown here is derived from an EMBL/GenBank/DDBJ whole genome shotgun (WGS) entry which is preliminary data.</text>
</comment>
<dbReference type="AlphaFoldDB" id="A0A243W5K2"/>
<organism evidence="2 3">
    <name type="scientific">Hymenobacter crusticola</name>
    <dbReference type="NCBI Taxonomy" id="1770526"/>
    <lineage>
        <taxon>Bacteria</taxon>
        <taxon>Pseudomonadati</taxon>
        <taxon>Bacteroidota</taxon>
        <taxon>Cytophagia</taxon>
        <taxon>Cytophagales</taxon>
        <taxon>Hymenobacteraceae</taxon>
        <taxon>Hymenobacter</taxon>
    </lineage>
</organism>
<name>A0A243W5K2_9BACT</name>
<dbReference type="RefSeq" id="WP_086597470.1">
    <property type="nucleotide sequence ID" value="NZ_MTSE01000058.1"/>
</dbReference>
<reference evidence="2 3" key="1">
    <citation type="submission" date="2017-01" db="EMBL/GenBank/DDBJ databases">
        <title>A new Hymenobacter.</title>
        <authorList>
            <person name="Liang Y."/>
            <person name="Feng F."/>
        </authorList>
    </citation>
    <scope>NUCLEOTIDE SEQUENCE [LARGE SCALE GENOMIC DNA]</scope>
    <source>
        <strain evidence="2">MIMBbqt21</strain>
    </source>
</reference>